<organism evidence="1 2">
    <name type="scientific">Marininema halotolerans</name>
    <dbReference type="NCBI Taxonomy" id="1155944"/>
    <lineage>
        <taxon>Bacteria</taxon>
        <taxon>Bacillati</taxon>
        <taxon>Bacillota</taxon>
        <taxon>Bacilli</taxon>
        <taxon>Bacillales</taxon>
        <taxon>Thermoactinomycetaceae</taxon>
        <taxon>Marininema</taxon>
    </lineage>
</organism>
<dbReference type="OrthoDB" id="2626850at2"/>
<protein>
    <submittedName>
        <fullName evidence="1">Uncharacterized protein</fullName>
    </submittedName>
</protein>
<dbReference type="RefSeq" id="WP_091834166.1">
    <property type="nucleotide sequence ID" value="NZ_FPAA01000002.1"/>
</dbReference>
<proteinExistence type="predicted"/>
<dbReference type="EMBL" id="FPAA01000002">
    <property type="protein sequence ID" value="SFS45791.1"/>
    <property type="molecule type" value="Genomic_DNA"/>
</dbReference>
<dbReference type="AlphaFoldDB" id="A0A1I6PZZ7"/>
<keyword evidence="2" id="KW-1185">Reference proteome</keyword>
<evidence type="ECO:0000313" key="1">
    <source>
        <dbReference type="EMBL" id="SFS45791.1"/>
    </source>
</evidence>
<gene>
    <name evidence="1" type="ORF">SAMN05444972_102250</name>
</gene>
<name>A0A1I6PZZ7_9BACL</name>
<reference evidence="2" key="1">
    <citation type="submission" date="2016-10" db="EMBL/GenBank/DDBJ databases">
        <authorList>
            <person name="Varghese N."/>
            <person name="Submissions S."/>
        </authorList>
    </citation>
    <scope>NUCLEOTIDE SEQUENCE [LARGE SCALE GENOMIC DNA]</scope>
    <source>
        <strain evidence="2">DSM 45789</strain>
    </source>
</reference>
<dbReference type="Proteomes" id="UP000198660">
    <property type="component" value="Unassembled WGS sequence"/>
</dbReference>
<accession>A0A1I6PZZ7</accession>
<evidence type="ECO:0000313" key="2">
    <source>
        <dbReference type="Proteomes" id="UP000198660"/>
    </source>
</evidence>
<sequence>MEYFDHEEIASVILYDLRLSEGELMIYEGCIDYVLKHCTDEQICEIAGCEDKEELTIFKNELRELIKKYVWPQYLPDKYKNES</sequence>